<dbReference type="EMBL" id="KK784875">
    <property type="protein sequence ID" value="KDO82710.1"/>
    <property type="molecule type" value="Genomic_DNA"/>
</dbReference>
<evidence type="ECO:0000313" key="1">
    <source>
        <dbReference type="EMBL" id="KDO82710.1"/>
    </source>
</evidence>
<sequence>AREFLKERTASA</sequence>
<reference evidence="1 2" key="1">
    <citation type="submission" date="2014-04" db="EMBL/GenBank/DDBJ databases">
        <authorList>
            <consortium name="International Citrus Genome Consortium"/>
            <person name="Gmitter F."/>
            <person name="Chen C."/>
            <person name="Farmerie W."/>
            <person name="Harkins T."/>
            <person name="Desany B."/>
            <person name="Mohiuddin M."/>
            <person name="Kodira C."/>
            <person name="Borodovsky M."/>
            <person name="Lomsadze A."/>
            <person name="Burns P."/>
            <person name="Jenkins J."/>
            <person name="Prochnik S."/>
            <person name="Shu S."/>
            <person name="Chapman J."/>
            <person name="Pitluck S."/>
            <person name="Schmutz J."/>
            <person name="Rokhsar D."/>
        </authorList>
    </citation>
    <scope>NUCLEOTIDE SEQUENCE</scope>
</reference>
<keyword evidence="2" id="KW-1185">Reference proteome</keyword>
<feature type="non-terminal residue" evidence="1">
    <location>
        <position position="1"/>
    </location>
</feature>
<name>A0A067GVM2_CITSI</name>
<proteinExistence type="predicted"/>
<accession>A0A067GVM2</accession>
<dbReference type="Proteomes" id="UP000027120">
    <property type="component" value="Unassembled WGS sequence"/>
</dbReference>
<organism evidence="1 2">
    <name type="scientific">Citrus sinensis</name>
    <name type="common">Sweet orange</name>
    <name type="synonym">Citrus aurantium var. sinensis</name>
    <dbReference type="NCBI Taxonomy" id="2711"/>
    <lineage>
        <taxon>Eukaryota</taxon>
        <taxon>Viridiplantae</taxon>
        <taxon>Streptophyta</taxon>
        <taxon>Embryophyta</taxon>
        <taxon>Tracheophyta</taxon>
        <taxon>Spermatophyta</taxon>
        <taxon>Magnoliopsida</taxon>
        <taxon>eudicotyledons</taxon>
        <taxon>Gunneridae</taxon>
        <taxon>Pentapetalae</taxon>
        <taxon>rosids</taxon>
        <taxon>malvids</taxon>
        <taxon>Sapindales</taxon>
        <taxon>Rutaceae</taxon>
        <taxon>Aurantioideae</taxon>
        <taxon>Citrus</taxon>
    </lineage>
</organism>
<gene>
    <name evidence="1" type="ORF">CISIN_1g0218231mg</name>
</gene>
<protein>
    <submittedName>
        <fullName evidence="1">Uncharacterized protein</fullName>
    </submittedName>
</protein>
<evidence type="ECO:0000313" key="2">
    <source>
        <dbReference type="Proteomes" id="UP000027120"/>
    </source>
</evidence>